<dbReference type="CDD" id="cd12148">
    <property type="entry name" value="fungal_TF_MHR"/>
    <property type="match status" value="1"/>
</dbReference>
<organism evidence="1 2">
    <name type="scientific">Rhizoclosmatium globosum</name>
    <dbReference type="NCBI Taxonomy" id="329046"/>
    <lineage>
        <taxon>Eukaryota</taxon>
        <taxon>Fungi</taxon>
        <taxon>Fungi incertae sedis</taxon>
        <taxon>Chytridiomycota</taxon>
        <taxon>Chytridiomycota incertae sedis</taxon>
        <taxon>Chytridiomycetes</taxon>
        <taxon>Chytridiales</taxon>
        <taxon>Chytriomycetaceae</taxon>
        <taxon>Rhizoclosmatium</taxon>
    </lineage>
</organism>
<keyword evidence="2" id="KW-1185">Reference proteome</keyword>
<evidence type="ECO:0000313" key="1">
    <source>
        <dbReference type="EMBL" id="ORY49373.1"/>
    </source>
</evidence>
<comment type="caution">
    <text evidence="1">The sequence shown here is derived from an EMBL/GenBank/DDBJ whole genome shotgun (WGS) entry which is preliminary data.</text>
</comment>
<accession>A0A1Y2CQY0</accession>
<dbReference type="AlphaFoldDB" id="A0A1Y2CQY0"/>
<name>A0A1Y2CQY0_9FUNG</name>
<gene>
    <name evidence="1" type="ORF">BCR33DRAFT_581396</name>
</gene>
<sequence>METRLVLCAISAFCSGSMSEESGIWFFKRARKAVLLAADRPSVSSANAFFWIYVFSMIMGRDEIGIPFLKMAVDIVINLRFYIDPDDSPWLVGLNETEKEERRRLFWALCMTSRCEIGRSLGWGLQELSTDHMKLLRPIPGAFKEMHYYQEFCEVHSLIIAIKRHHSSAPNSIQDMLSSPELLTLHMH</sequence>
<evidence type="ECO:0008006" key="3">
    <source>
        <dbReference type="Google" id="ProtNLM"/>
    </source>
</evidence>
<proteinExistence type="predicted"/>
<dbReference type="OrthoDB" id="2104484at2759"/>
<reference evidence="1 2" key="1">
    <citation type="submission" date="2016-07" db="EMBL/GenBank/DDBJ databases">
        <title>Pervasive Adenine N6-methylation of Active Genes in Fungi.</title>
        <authorList>
            <consortium name="DOE Joint Genome Institute"/>
            <person name="Mondo S.J."/>
            <person name="Dannebaum R.O."/>
            <person name="Kuo R.C."/>
            <person name="Labutti K."/>
            <person name="Haridas S."/>
            <person name="Kuo A."/>
            <person name="Salamov A."/>
            <person name="Ahrendt S.R."/>
            <person name="Lipzen A."/>
            <person name="Sullivan W."/>
            <person name="Andreopoulos W.B."/>
            <person name="Clum A."/>
            <person name="Lindquist E."/>
            <person name="Daum C."/>
            <person name="Ramamoorthy G.K."/>
            <person name="Gryganskyi A."/>
            <person name="Culley D."/>
            <person name="Magnuson J.K."/>
            <person name="James T.Y."/>
            <person name="O'Malley M.A."/>
            <person name="Stajich J.E."/>
            <person name="Spatafora J.W."/>
            <person name="Visel A."/>
            <person name="Grigoriev I.V."/>
        </authorList>
    </citation>
    <scope>NUCLEOTIDE SEQUENCE [LARGE SCALE GENOMIC DNA]</scope>
    <source>
        <strain evidence="1 2">JEL800</strain>
    </source>
</reference>
<dbReference type="EMBL" id="MCGO01000009">
    <property type="protein sequence ID" value="ORY49373.1"/>
    <property type="molecule type" value="Genomic_DNA"/>
</dbReference>
<protein>
    <recommendedName>
        <fullName evidence="3">Transcription factor domain-containing protein</fullName>
    </recommendedName>
</protein>
<evidence type="ECO:0000313" key="2">
    <source>
        <dbReference type="Proteomes" id="UP000193642"/>
    </source>
</evidence>
<dbReference type="Proteomes" id="UP000193642">
    <property type="component" value="Unassembled WGS sequence"/>
</dbReference>